<gene>
    <name evidence="2" type="ORF">DM43_685</name>
</gene>
<organism evidence="2 3">
    <name type="scientific">Burkholderia cepacia</name>
    <name type="common">Pseudomonas cepacia</name>
    <dbReference type="NCBI Taxonomy" id="292"/>
    <lineage>
        <taxon>Bacteria</taxon>
        <taxon>Pseudomonadati</taxon>
        <taxon>Pseudomonadota</taxon>
        <taxon>Betaproteobacteria</taxon>
        <taxon>Burkholderiales</taxon>
        <taxon>Burkholderiaceae</taxon>
        <taxon>Burkholderia</taxon>
        <taxon>Burkholderia cepacia complex</taxon>
    </lineage>
</organism>
<reference evidence="2 3" key="1">
    <citation type="submission" date="2014-06" db="EMBL/GenBank/DDBJ databases">
        <authorList>
            <person name="Bishop-Lilly K.A."/>
            <person name="Broomall S.M."/>
            <person name="Chain P.S."/>
            <person name="Chertkov O."/>
            <person name="Coyne S.R."/>
            <person name="Daligault H.E."/>
            <person name="Davenport K.W."/>
            <person name="Erkkila T."/>
            <person name="Frey K.G."/>
            <person name="Gibbons H.S."/>
            <person name="Gu W."/>
            <person name="Jaissle J."/>
            <person name="Johnson S.L."/>
            <person name="Koroleva G.I."/>
            <person name="Ladner J.T."/>
            <person name="Lo C.-C."/>
            <person name="Minogue T.D."/>
            <person name="Munk C."/>
            <person name="Palacios G.F."/>
            <person name="Redden C.L."/>
            <person name="Rosenzweig C.N."/>
            <person name="Scholz M.B."/>
            <person name="Teshima H."/>
            <person name="Xu Y."/>
        </authorList>
    </citation>
    <scope>NUCLEOTIDE SEQUENCE [LARGE SCALE GENOMIC DNA]</scope>
    <source>
        <strain evidence="2 3">DWS 37UF10B-2</strain>
    </source>
</reference>
<protein>
    <submittedName>
        <fullName evidence="2">Threonine efflux-like domain protein</fullName>
    </submittedName>
</protein>
<evidence type="ECO:0000256" key="1">
    <source>
        <dbReference type="SAM" id="Phobius"/>
    </source>
</evidence>
<dbReference type="EMBL" id="JPGD01000006">
    <property type="protein sequence ID" value="KGB92567.1"/>
    <property type="molecule type" value="Genomic_DNA"/>
</dbReference>
<keyword evidence="1" id="KW-0812">Transmembrane</keyword>
<name>A0AA88YXE6_BURCE</name>
<accession>A0AA88YXE6</accession>
<keyword evidence="1" id="KW-1133">Transmembrane helix</keyword>
<dbReference type="AlphaFoldDB" id="A0AA88YXE6"/>
<keyword evidence="1" id="KW-0472">Membrane</keyword>
<proteinExistence type="predicted"/>
<evidence type="ECO:0000313" key="3">
    <source>
        <dbReference type="Proteomes" id="UP000029575"/>
    </source>
</evidence>
<comment type="caution">
    <text evidence="2">The sequence shown here is derived from an EMBL/GenBank/DDBJ whole genome shotgun (WGS) entry which is preliminary data.</text>
</comment>
<sequence length="76" mass="8014">MANPRHRKPALAAGTARLDVLLGFAFGVVAMASLSPWCFAGLPFRMHVGHGAAAALPECEAWLVARGVDRCRCGLP</sequence>
<evidence type="ECO:0000313" key="2">
    <source>
        <dbReference type="EMBL" id="KGB92567.1"/>
    </source>
</evidence>
<dbReference type="Proteomes" id="UP000029575">
    <property type="component" value="Unassembled WGS sequence"/>
</dbReference>
<feature type="transmembrane region" description="Helical" evidence="1">
    <location>
        <begin position="20"/>
        <end position="40"/>
    </location>
</feature>